<dbReference type="InterPro" id="IPR000089">
    <property type="entry name" value="Biotin_lipoyl"/>
</dbReference>
<evidence type="ECO:0000256" key="2">
    <source>
        <dbReference type="ARBA" id="ARBA00022823"/>
    </source>
</evidence>
<organism evidence="6 7">
    <name type="scientific">Listeria kieliensis</name>
    <dbReference type="NCBI Taxonomy" id="1621700"/>
    <lineage>
        <taxon>Bacteria</taxon>
        <taxon>Bacillati</taxon>
        <taxon>Bacillota</taxon>
        <taxon>Bacilli</taxon>
        <taxon>Bacillales</taxon>
        <taxon>Listeriaceae</taxon>
        <taxon>Listeria</taxon>
    </lineage>
</organism>
<proteinExistence type="inferred from homology"/>
<evidence type="ECO:0000256" key="4">
    <source>
        <dbReference type="PIRSR" id="PIRSR617453-50"/>
    </source>
</evidence>
<evidence type="ECO:0000313" key="6">
    <source>
        <dbReference type="EMBL" id="RDX01502.1"/>
    </source>
</evidence>
<comment type="cofactor">
    <cofactor evidence="3">
        <name>(R)-lipoate</name>
        <dbReference type="ChEBI" id="CHEBI:83088"/>
    </cofactor>
    <text evidence="3">Binds 1 lipoyl cofactor covalently.</text>
</comment>
<evidence type="ECO:0000313" key="7">
    <source>
        <dbReference type="Proteomes" id="UP000257055"/>
    </source>
</evidence>
<keyword evidence="7" id="KW-1185">Reference proteome</keyword>
<dbReference type="Gene3D" id="2.40.50.100">
    <property type="match status" value="1"/>
</dbReference>
<dbReference type="HAMAP" id="MF_00272">
    <property type="entry name" value="GcvH"/>
    <property type="match status" value="1"/>
</dbReference>
<dbReference type="Pfam" id="PF01597">
    <property type="entry name" value="GCV_H"/>
    <property type="match status" value="1"/>
</dbReference>
<feature type="modified residue" description="N6-lipoyllysine" evidence="3 4">
    <location>
        <position position="63"/>
    </location>
</feature>
<dbReference type="NCBIfam" id="NF002270">
    <property type="entry name" value="PRK01202.1"/>
    <property type="match status" value="1"/>
</dbReference>
<dbReference type="EMBL" id="LARY01000002">
    <property type="protein sequence ID" value="RDX01502.1"/>
    <property type="molecule type" value="Genomic_DNA"/>
</dbReference>
<dbReference type="Proteomes" id="UP000257055">
    <property type="component" value="Unassembled WGS sequence"/>
</dbReference>
<dbReference type="AlphaFoldDB" id="A0A3D8TRY2"/>
<evidence type="ECO:0000256" key="3">
    <source>
        <dbReference type="HAMAP-Rule" id="MF_00272"/>
    </source>
</evidence>
<dbReference type="NCBIfam" id="TIGR00527">
    <property type="entry name" value="gcvH"/>
    <property type="match status" value="1"/>
</dbReference>
<protein>
    <recommendedName>
        <fullName evidence="3">Glycine cleavage system H protein</fullName>
    </recommendedName>
    <alternativeName>
        <fullName evidence="3">Octanoyl/lipoyl carrier protein</fullName>
    </alternativeName>
</protein>
<dbReference type="GO" id="GO:0009249">
    <property type="term" value="P:protein lipoylation"/>
    <property type="evidence" value="ECO:0007669"/>
    <property type="project" value="UniProtKB-UniRule"/>
</dbReference>
<dbReference type="InterPro" id="IPR017453">
    <property type="entry name" value="GCV_H_sub"/>
</dbReference>
<dbReference type="InterPro" id="IPR033753">
    <property type="entry name" value="GCV_H/Fam206"/>
</dbReference>
<dbReference type="PANTHER" id="PTHR11715">
    <property type="entry name" value="GLYCINE CLEAVAGE SYSTEM H PROTEIN"/>
    <property type="match status" value="1"/>
</dbReference>
<dbReference type="SUPFAM" id="SSF51230">
    <property type="entry name" value="Single hybrid motif"/>
    <property type="match status" value="1"/>
</dbReference>
<dbReference type="InterPro" id="IPR002930">
    <property type="entry name" value="GCV_H"/>
</dbReference>
<evidence type="ECO:0000259" key="5">
    <source>
        <dbReference type="PROSITE" id="PS50968"/>
    </source>
</evidence>
<dbReference type="GO" id="GO:0005960">
    <property type="term" value="C:glycine cleavage complex"/>
    <property type="evidence" value="ECO:0007669"/>
    <property type="project" value="InterPro"/>
</dbReference>
<dbReference type="PANTHER" id="PTHR11715:SF3">
    <property type="entry name" value="GLYCINE CLEAVAGE SYSTEM H PROTEIN-RELATED"/>
    <property type="match status" value="1"/>
</dbReference>
<name>A0A3D8TRY2_9LIST</name>
<comment type="caution">
    <text evidence="6">The sequence shown here is derived from an EMBL/GenBank/DDBJ whole genome shotgun (WGS) entry which is preliminary data.</text>
</comment>
<feature type="domain" description="Lipoyl-binding" evidence="5">
    <location>
        <begin position="22"/>
        <end position="104"/>
    </location>
</feature>
<dbReference type="CDD" id="cd06848">
    <property type="entry name" value="GCS_H"/>
    <property type="match status" value="1"/>
</dbReference>
<comment type="function">
    <text evidence="3">The glycine cleavage system catalyzes the degradation of glycine. The H protein shuttles the methylamine group of glycine from the P protein to the T protein.</text>
</comment>
<gene>
    <name evidence="3" type="primary">gcvH</name>
    <name evidence="6" type="ORF">UR08_06895</name>
</gene>
<evidence type="ECO:0000256" key="1">
    <source>
        <dbReference type="ARBA" id="ARBA00009249"/>
    </source>
</evidence>
<comment type="subunit">
    <text evidence="3">The glycine cleavage system is composed of four proteins: P, T, L and H.</text>
</comment>
<dbReference type="GO" id="GO:0019464">
    <property type="term" value="P:glycine decarboxylation via glycine cleavage system"/>
    <property type="evidence" value="ECO:0007669"/>
    <property type="project" value="UniProtKB-UniRule"/>
</dbReference>
<keyword evidence="2 3" id="KW-0450">Lipoyl</keyword>
<reference evidence="7" key="1">
    <citation type="submission" date="2015-04" db="EMBL/GenBank/DDBJ databases">
        <authorList>
            <person name="Schardt J."/>
            <person name="Mueller-Herbst S."/>
            <person name="Scherer S."/>
            <person name="Huptas C."/>
        </authorList>
    </citation>
    <scope>NUCLEOTIDE SEQUENCE [LARGE SCALE GENOMIC DNA]</scope>
    <source>
        <strain evidence="7">Kiel-L1</strain>
    </source>
</reference>
<dbReference type="RefSeq" id="WP_115753743.1">
    <property type="nucleotide sequence ID" value="NZ_LARY01000002.1"/>
</dbReference>
<accession>A0A3D8TRY2</accession>
<dbReference type="PROSITE" id="PS50968">
    <property type="entry name" value="BIOTINYL_LIPOYL"/>
    <property type="match status" value="1"/>
</dbReference>
<dbReference type="InterPro" id="IPR011053">
    <property type="entry name" value="Single_hybrid_motif"/>
</dbReference>
<sequence length="127" mass="14020">MNIPETLKYSSDDEWVKKDGDTYLIGITDFAQDQLGDIVFVELPEVGDEFEKDGGYGSVESVKTVSDLLAPIACKVVEINPALEDAPETLNSDPYGEGWILKVEATNEADLDELLSSEDYQKRVDEA</sequence>
<comment type="function">
    <text evidence="3">Is also involved in protein lipoylation via its role as an octanoyl/lipoyl carrier protein intermediate.</text>
</comment>
<dbReference type="GO" id="GO:0005829">
    <property type="term" value="C:cytosol"/>
    <property type="evidence" value="ECO:0007669"/>
    <property type="project" value="TreeGrafter"/>
</dbReference>
<comment type="similarity">
    <text evidence="1 3">Belongs to the GcvH family.</text>
</comment>